<sequence>MGGAVAEGIVLSGVRVGRRLLAAASGGIAALAVTVAPVATAHASEDAAKVVAKGLDSPRGLFFGPDGTLYIAESGHGGKVRCATPPAPEGEKAEKMCLGLTGRVSTLKDGKSSVLIGGLPSAASGGFALGPHDVALTGKGDLLVTVGFSGDTAFRAKLGPKGKTLGTLLTLSAKGRTISIADLAAHETKRNPDGKDKGSSVDSYPFGVAPLPGGGALVADTGGNSVLRVSRKGGVSTEAVFHARSVAAPPALKMPKGSKIPMQSVPMGIAQGPDGAYYVAEHGGFPNPEGAARVLRLERGKVTTAAKGFTTVADVTFDAAGRLIVLGSVGPIPADGMTKSAVYRIEADGTRTELLKPGTLVTPLSVAVGPDGAVYVANKAMVPGKGEVLRVPVSE</sequence>
<dbReference type="HOGENOM" id="CLU_044844_0_0_11"/>
<evidence type="ECO:0000313" key="2">
    <source>
        <dbReference type="Proteomes" id="UP000002029"/>
    </source>
</evidence>
<dbReference type="EMBL" id="CP001814">
    <property type="protein sequence ID" value="ACZ85941.1"/>
    <property type="molecule type" value="Genomic_DNA"/>
</dbReference>
<protein>
    <recommendedName>
        <fullName evidence="3">ScyD/ScyE family protein</fullName>
    </recommendedName>
</protein>
<accession>D2B9S8</accession>
<dbReference type="NCBIfam" id="NF033206">
    <property type="entry name" value="ScyE_fam"/>
    <property type="match status" value="1"/>
</dbReference>
<dbReference type="InterPro" id="IPR048031">
    <property type="entry name" value="ScyD/ScyE-like"/>
</dbReference>
<dbReference type="Proteomes" id="UP000002029">
    <property type="component" value="Chromosome"/>
</dbReference>
<dbReference type="KEGG" id="sro:Sros_2987"/>
<dbReference type="AlphaFoldDB" id="D2B9S8"/>
<dbReference type="Gene3D" id="2.120.10.30">
    <property type="entry name" value="TolB, C-terminal domain"/>
    <property type="match status" value="1"/>
</dbReference>
<reference evidence="1 2" key="1">
    <citation type="journal article" date="2010" name="Stand. Genomic Sci.">
        <title>Complete genome sequence of Streptosporangium roseum type strain (NI 9100).</title>
        <authorList>
            <person name="Nolan M."/>
            <person name="Sikorski J."/>
            <person name="Jando M."/>
            <person name="Lucas S."/>
            <person name="Lapidus A."/>
            <person name="Glavina Del Rio T."/>
            <person name="Chen F."/>
            <person name="Tice H."/>
            <person name="Pitluck S."/>
            <person name="Cheng J.F."/>
            <person name="Chertkov O."/>
            <person name="Sims D."/>
            <person name="Meincke L."/>
            <person name="Brettin T."/>
            <person name="Han C."/>
            <person name="Detter J.C."/>
            <person name="Bruce D."/>
            <person name="Goodwin L."/>
            <person name="Land M."/>
            <person name="Hauser L."/>
            <person name="Chang Y.J."/>
            <person name="Jeffries C.D."/>
            <person name="Ivanova N."/>
            <person name="Mavromatis K."/>
            <person name="Mikhailova N."/>
            <person name="Chen A."/>
            <person name="Palaniappan K."/>
            <person name="Chain P."/>
            <person name="Rohde M."/>
            <person name="Goker M."/>
            <person name="Bristow J."/>
            <person name="Eisen J.A."/>
            <person name="Markowitz V."/>
            <person name="Hugenholtz P."/>
            <person name="Kyrpides N.C."/>
            <person name="Klenk H.P."/>
        </authorList>
    </citation>
    <scope>NUCLEOTIDE SEQUENCE [LARGE SCALE GENOMIC DNA]</scope>
    <source>
        <strain evidence="2">ATCC 12428 / DSM 43021 / JCM 3005 / NI 9100</strain>
    </source>
</reference>
<gene>
    <name evidence="1" type="ordered locus">Sros_2987</name>
</gene>
<keyword evidence="2" id="KW-1185">Reference proteome</keyword>
<name>D2B9S8_STRRD</name>
<evidence type="ECO:0008006" key="3">
    <source>
        <dbReference type="Google" id="ProtNLM"/>
    </source>
</evidence>
<dbReference type="eggNOG" id="COG2133">
    <property type="taxonomic scope" value="Bacteria"/>
</dbReference>
<dbReference type="OrthoDB" id="9812926at2"/>
<proteinExistence type="predicted"/>
<dbReference type="STRING" id="479432.Sros_2987"/>
<dbReference type="SUPFAM" id="SSF101898">
    <property type="entry name" value="NHL repeat"/>
    <property type="match status" value="1"/>
</dbReference>
<dbReference type="InterPro" id="IPR011042">
    <property type="entry name" value="6-blade_b-propeller_TolB-like"/>
</dbReference>
<evidence type="ECO:0000313" key="1">
    <source>
        <dbReference type="EMBL" id="ACZ85941.1"/>
    </source>
</evidence>
<organism evidence="1 2">
    <name type="scientific">Streptosporangium roseum (strain ATCC 12428 / DSM 43021 / JCM 3005 / KCTC 9067 / NCIMB 10171 / NRRL 2505 / NI 9100)</name>
    <dbReference type="NCBI Taxonomy" id="479432"/>
    <lineage>
        <taxon>Bacteria</taxon>
        <taxon>Bacillati</taxon>
        <taxon>Actinomycetota</taxon>
        <taxon>Actinomycetes</taxon>
        <taxon>Streptosporangiales</taxon>
        <taxon>Streptosporangiaceae</taxon>
        <taxon>Streptosporangium</taxon>
    </lineage>
</organism>